<dbReference type="InterPro" id="IPR028994">
    <property type="entry name" value="Integrin_alpha_N"/>
</dbReference>
<dbReference type="SUPFAM" id="SSF69318">
    <property type="entry name" value="Integrin alpha N-terminal domain"/>
    <property type="match status" value="3"/>
</dbReference>
<feature type="domain" description="Calx-beta" evidence="8">
    <location>
        <begin position="2751"/>
        <end position="2848"/>
    </location>
</feature>
<dbReference type="InterPro" id="IPR018511">
    <property type="entry name" value="Hemolysin-typ_Ca-bd_CS"/>
</dbReference>
<dbReference type="SUPFAM" id="SSF49899">
    <property type="entry name" value="Concanavalin A-like lectins/glucanases"/>
    <property type="match status" value="1"/>
</dbReference>
<dbReference type="InterPro" id="IPR013519">
    <property type="entry name" value="Int_alpha_beta-p"/>
</dbReference>
<dbReference type="Pfam" id="PF13517">
    <property type="entry name" value="FG-GAP_3"/>
    <property type="match status" value="1"/>
</dbReference>
<dbReference type="InterPro" id="IPR001343">
    <property type="entry name" value="Hemolysn_Ca-bd"/>
</dbReference>
<name>A0A552JQ38_9CHRO</name>
<dbReference type="SUPFAM" id="SSF141072">
    <property type="entry name" value="CalX-like"/>
    <property type="match status" value="1"/>
</dbReference>
<dbReference type="SUPFAM" id="SSF50939">
    <property type="entry name" value="Sialidases"/>
    <property type="match status" value="1"/>
</dbReference>
<comment type="caution">
    <text evidence="10">The sequence shown here is derived from an EMBL/GenBank/DDBJ whole genome shotgun (WGS) entry which is preliminary data.</text>
</comment>
<organism evidence="10 11">
    <name type="scientific">Microcystis wesenbergii Mw_QC_S_20081001_S30D</name>
    <dbReference type="NCBI Taxonomy" id="2486245"/>
    <lineage>
        <taxon>Bacteria</taxon>
        <taxon>Bacillati</taxon>
        <taxon>Cyanobacteriota</taxon>
        <taxon>Cyanophyceae</taxon>
        <taxon>Oscillatoriophycideae</taxon>
        <taxon>Chroococcales</taxon>
        <taxon>Microcystaceae</taxon>
        <taxon>Microcystis</taxon>
    </lineage>
</organism>
<dbReference type="InterPro" id="IPR000413">
    <property type="entry name" value="Integrin_alpha"/>
</dbReference>
<dbReference type="InterPro" id="IPR013517">
    <property type="entry name" value="FG-GAP"/>
</dbReference>
<evidence type="ECO:0008006" key="12">
    <source>
        <dbReference type="Google" id="ProtNLM"/>
    </source>
</evidence>
<sequence length="3144" mass="325713">MLGGSAVIANGTENLIILIFNQALNDSNTPDASQFSVISNGVALTASSNVVVSGNTVSFSASPTGSNPLIGQGDLVTVSYTPGSTADKNLTGNNGVTVAAFAQQTITTVPLNPTTSLMAGFYTPGSSTGLSNFQNIIGTDGFNFDPAVASDQKGNALAVWVYADSSEIPNQLVPGTIYSDNDTQVINDSLNASDIYFSYWNGTEWSIAAALATNQVGTDTNVTVTYDANSGQYIAAWLNDQSTSTTGTNTATIYWSTYNPTTNTWQAISEVLSEASPDPLTDLKFSSVNGQTALFWSETQPISYSLLTADENPYLYLRLGEISGTTAKNDGSWGAGGNGTYNGNFTLKETGALENPTTKTGDPNPAVLFTDGGNLTLNSAIAVSGSAFSIEFWFKIPSTPSAITNLVSLSGLLNTSLGFDSNNNLILNFGLGDSGSGNSSIATNASNNPLSNNTWYYVVGTYSTQTQELSLYLNAQLIQTVSNVTFTAPTTSNLTLAGSSDSVYLDEVALYGSVLDYTPPSSDGSLTGLELINTLSGTNQIGNKYSTQYVEPLPPGPQVKYSLLNTTNSTWTSQTRIDPLPQVVPTQLADANTPTFDIVSATTANNNGSISPNGQADTIYQVSLSGKQTQTIIGISVEVNGVTYVVGSGYNSTGQASPSPLSGNQLGVVIGDSLINTLNPQSTASSLDYYVPSQALTLNLLIDTGSGVTTDTATVTVYYESGSSSTSTFSNTNPYDVSSSTFTPGGVTVLGTATVTEVNDSSLTLIDSGFITNTTNPAMGYILTSGDFNDDGLSDVAVGNRGYTDIDGNVLNNGTIQILFGGQDVLTDGESNPLTPTDLSGNPNGLLITGIADEGQANSDYPLSMATGDVNGDGITDLVIGAPNVNSQQGAVYVIYGSTSLENQTINVTTMTASQGYVINAPSTFSTFILQFDQALNTTDVPSTSSFSATSGSSTITVNSVAFDGTNNLILSLASNASISDLQITYTPPTSGTQLTYATGDKVATFIASSSSSSDAPTIVVGENLFGYAVTVGNFNGNSKLDIAIGTPDANNGNGAVYVAYDGSSSVSSTPVYNGSSGEGAGFALATSHYLSGGAATFSGSTNTDDLIIGAPNYQVTVKNSWNGKGGLPSQNQGNFADSSSISAGAVYVLTSSSNGIETNPSYTYIGTDADTPSSNGAAQNLFAGSSVVSNGDWNGDGSLDLAISSPGTNSNNGAIYLVQGKPGNQTSSQTLNTISNLIIDGGLPYGQAGAVITSAGDVNDDGYEDFLITAPQGANGAGQGYVLFGSSSFLGEPGTNFDLNVTSNDNKTTFLLNGNSPFQFTGAAIAPVGDVNGDGVDDLMISAPNAAQLYTVYGHPWLADNGSIKLADISGDNGFVIDGDLYSVEVEKLIENVGEQATNAPSLISNNGILYLAFQGSNNNNIYFTTSSDGGQTWASVSQLSSNFQTNSPPSLAFYKGDLYLAYLGKGNNELNFIYSSNNGQSWSSSQITISNQTSGAGISLVEYQGNLMAFFVGSNGSGEILYVYSDNPSSSSSWSTDYAIAGQTSSSIVSPTVLNDTLYLAYRGGTNSSNANNYYVTSTKGTTLSSLSWSGTEVSNATNPNTAPGLTNDGTQLYLTYGNSETNNPLYYLTSSNGSSWSGLNAITGQTSGYLPSPAILDNSLYVGYTGGTSDIYVTGGVNGVELNLPLTGAGNEVIMLGDINGDGFADVLAGGNQYGAVITFGASTKDLLDAAVGTDELVINITGSGSIQSVGTAGDFNGDGLADFGVVDQNNNFYLILGNANLGSQQTLTLSTSANTYKTGITAAVAVGDYNGDGYDDLLLSSSNGGQTLYKGNSSGNLNSSTVFVTNGNTVFNAIGDVNGDGYGDIGGGQPNGNVISPNVTGNGQATVYAGNGLASSDSSNSANITPPAAAISGTLNNNDWSFNGLDDTPYGSPSFAVFNGYLYMVYNTLNTNTLTTNFYVQRSADGYNWEGNTSLGSSFESYGQASLAVFNNTLYLAFTATNDKVIVTPATTDSSSDLGLTFDSTNSINAGGNTSNLAPTLAVYDGELYLFFAADNKTNTVLYTTSSDGSTWSSSSTVTDSSGTDQATGGSLGVAVDGDNLLVSFIGNGNNDVNVATYNGTSWSSNEVGQTSSAGPNLLSVGDTLYLFFTADNSKDEILYITSTDGGSTWSSNTAIPNQTTSQNPFPVLFQERILVGYATTGTTNIGIATSNLIYEPNQTQQFGQQLQNIGDFNGDGIADLAVLAPGFFSNLGSINNNLLENNQGAVLIYYGSINGFDSSSNPDVVLAAPAPNSSTSTANNQAILLSNFSGAGDINGDGYDDLLISSPNSALNSQNTTDGEILVVFGGQNSLWGTTYSATNPFNLGNITPQTSTLTLQFNQPLIATDIPSTSSFSVKNGLNTISVNGVAFNGTNEIILTLASNANISDFLAVIYTPPTSGTQLTYATGKTVATFTSSSSAVISTSGAPTLSLESYAEYGFAIAGLPNSQAGISLSGGGDVNGDGFSDFIIGAPGNNDNLTYTLFGSDFNNTVSQTGTIGDDVMLGSPTGESFLAGQGNDKIYGKGGLDVVYAGPGDDYVTVTDTYFQRLDGGAGTDLLAFTGYNGQDWDLTTLSPGLRLRNFEILVTENYGANTLTLNSLTVTELSSNNTLTLGMDDADTLILSSDFSAAGTFYQYNQKFYKYTSSTSAATILVNQAKSPTFMTDSDPANSKNIPASILSSSSNSVASAFAVSAVSNNDSTPTTQNFVTTQSQTNAPTQLFVSNPTGAELDGSLDFIIQRTGDLTKSVLVSYTTQDGDGKAGSRYTPVAGRAVFAPGETTLTVTVPIPDNGKYVGERQFGLKVTLDGESSDPNLVPDAWQAAIATPNEQIRRWKRMTGTEGNSVLFDITSTKSTEGIATLDVDLDGLVVPLIWNPATDSYVNIPFSKVNGISQLQDVDGNGLNDLYRMQFQDGGPFDGDEVVNGLVALDFQLAQLKSIPVPGAGGVVIGTEGNDYFNAQASSGTNRLEGLGGIDVLVGSPQRDVLLGGDDNDQLFGYGEVDQLFGQAGNDILDGGKGLDLLYGGTGADNFVLRAGDGADRVMDFNATEGDLFVLDNLSFGELSFNNNQILLGSDILATVTNATNQPVTDFANHPQWFVTI</sequence>
<dbReference type="Pfam" id="PF01839">
    <property type="entry name" value="FG-GAP"/>
    <property type="match status" value="7"/>
</dbReference>
<evidence type="ECO:0000256" key="6">
    <source>
        <dbReference type="ARBA" id="ARBA00023180"/>
    </source>
</evidence>
<reference evidence="10 11" key="1">
    <citation type="submission" date="2019-01" db="EMBL/GenBank/DDBJ databases">
        <title>Coherence of Microcystis species and biogeography revealed through population genomics.</title>
        <authorList>
            <person name="Perez-Carrascal O.M."/>
            <person name="Terrat Y."/>
            <person name="Giani A."/>
            <person name="Fortin N."/>
            <person name="Tromas N."/>
            <person name="Shapiro B.J."/>
        </authorList>
    </citation>
    <scope>NUCLEOTIDE SEQUENCE [LARGE SCALE GENOMIC DNA]</scope>
    <source>
        <strain evidence="10">Mw_QC_S_20081001_S30D</strain>
    </source>
</reference>
<dbReference type="GO" id="GO:0007154">
    <property type="term" value="P:cell communication"/>
    <property type="evidence" value="ECO:0007669"/>
    <property type="project" value="InterPro"/>
</dbReference>
<dbReference type="Gene3D" id="2.60.40.2030">
    <property type="match status" value="1"/>
</dbReference>
<dbReference type="Gene3D" id="2.130.10.130">
    <property type="entry name" value="Integrin alpha, N-terminal"/>
    <property type="match status" value="6"/>
</dbReference>
<dbReference type="Gene3D" id="2.120.10.10">
    <property type="match status" value="2"/>
</dbReference>
<evidence type="ECO:0000256" key="5">
    <source>
        <dbReference type="ARBA" id="ARBA00023157"/>
    </source>
</evidence>
<dbReference type="GO" id="GO:0008305">
    <property type="term" value="C:integrin complex"/>
    <property type="evidence" value="ECO:0007669"/>
    <property type="project" value="InterPro"/>
</dbReference>
<dbReference type="PANTHER" id="PTHR23221">
    <property type="entry name" value="GLYCOSYLPHOSPHATIDYLINOSITOL PHOSPHOLIPASE D"/>
    <property type="match status" value="1"/>
</dbReference>
<evidence type="ECO:0000256" key="4">
    <source>
        <dbReference type="ARBA" id="ARBA00022837"/>
    </source>
</evidence>
<dbReference type="InterPro" id="IPR013320">
    <property type="entry name" value="ConA-like_dom_sf"/>
</dbReference>
<evidence type="ECO:0000256" key="7">
    <source>
        <dbReference type="SAM" id="MobiDB-lite"/>
    </source>
</evidence>
<dbReference type="Proteomes" id="UP000320523">
    <property type="component" value="Unassembled WGS sequence"/>
</dbReference>
<feature type="region of interest" description="Disordered" evidence="7">
    <location>
        <begin position="2072"/>
        <end position="2092"/>
    </location>
</feature>
<dbReference type="EMBL" id="SFAT01000087">
    <property type="protein sequence ID" value="TRU97863.1"/>
    <property type="molecule type" value="Genomic_DNA"/>
</dbReference>
<dbReference type="Pfam" id="PF00353">
    <property type="entry name" value="HemolysinCabind"/>
    <property type="match status" value="3"/>
</dbReference>
<dbReference type="SMART" id="SM00560">
    <property type="entry name" value="LamGL"/>
    <property type="match status" value="1"/>
</dbReference>
<keyword evidence="6" id="KW-0325">Glycoprotein</keyword>
<evidence type="ECO:0000256" key="1">
    <source>
        <dbReference type="ARBA" id="ARBA00022729"/>
    </source>
</evidence>
<dbReference type="GO" id="GO:0005509">
    <property type="term" value="F:calcium ion binding"/>
    <property type="evidence" value="ECO:0007669"/>
    <property type="project" value="InterPro"/>
</dbReference>
<keyword evidence="4" id="KW-0106">Calcium</keyword>
<keyword evidence="1" id="KW-0732">Signal</keyword>
<dbReference type="SUPFAM" id="SSF51120">
    <property type="entry name" value="beta-Roll"/>
    <property type="match status" value="2"/>
</dbReference>
<feature type="domain" description="LamG-like jellyroll fold" evidence="9">
    <location>
        <begin position="386"/>
        <end position="518"/>
    </location>
</feature>
<dbReference type="PROSITE" id="PS00330">
    <property type="entry name" value="HEMOLYSIN_CALCIUM"/>
    <property type="match status" value="2"/>
</dbReference>
<dbReference type="InterPro" id="IPR036278">
    <property type="entry name" value="Sialidase_sf"/>
</dbReference>
<dbReference type="InterPro" id="IPR011049">
    <property type="entry name" value="Serralysin-like_metalloprot_C"/>
</dbReference>
<dbReference type="SMART" id="SM00237">
    <property type="entry name" value="Calx_beta"/>
    <property type="match status" value="1"/>
</dbReference>
<keyword evidence="3" id="KW-0378">Hydrolase</keyword>
<evidence type="ECO:0000313" key="10">
    <source>
        <dbReference type="EMBL" id="TRU97863.1"/>
    </source>
</evidence>
<dbReference type="Pfam" id="PF03160">
    <property type="entry name" value="Calx-beta"/>
    <property type="match status" value="1"/>
</dbReference>
<feature type="compositionally biased region" description="Low complexity" evidence="7">
    <location>
        <begin position="2072"/>
        <end position="2089"/>
    </location>
</feature>
<dbReference type="InterPro" id="IPR038081">
    <property type="entry name" value="CalX-like_sf"/>
</dbReference>
<dbReference type="PANTHER" id="PTHR23221:SF7">
    <property type="entry name" value="PHOSPHATIDYLINOSITOL-GLYCAN-SPECIFIC PHOSPHOLIPASE D"/>
    <property type="match status" value="1"/>
</dbReference>
<protein>
    <recommendedName>
        <fullName evidence="12">LamG-like jellyroll fold domain-containing protein</fullName>
    </recommendedName>
</protein>
<gene>
    <name evidence="10" type="ORF">EWV75_08140</name>
</gene>
<dbReference type="InterPro" id="IPR003644">
    <property type="entry name" value="Calx_beta"/>
</dbReference>
<dbReference type="GO" id="GO:0007155">
    <property type="term" value="P:cell adhesion"/>
    <property type="evidence" value="ECO:0007669"/>
    <property type="project" value="InterPro"/>
</dbReference>
<dbReference type="SUPFAM" id="SSF89372">
    <property type="entry name" value="Fucose-specific lectin"/>
    <property type="match status" value="1"/>
</dbReference>
<dbReference type="CDD" id="cd15482">
    <property type="entry name" value="Sialidase_non-viral"/>
    <property type="match status" value="1"/>
</dbReference>
<evidence type="ECO:0000256" key="3">
    <source>
        <dbReference type="ARBA" id="ARBA00022801"/>
    </source>
</evidence>
<dbReference type="PRINTS" id="PR01185">
    <property type="entry name" value="INTEGRINA"/>
</dbReference>
<keyword evidence="5" id="KW-1015">Disulfide bond</keyword>
<evidence type="ECO:0000259" key="9">
    <source>
        <dbReference type="SMART" id="SM00560"/>
    </source>
</evidence>
<dbReference type="GO" id="GO:0016787">
    <property type="term" value="F:hydrolase activity"/>
    <property type="evidence" value="ECO:0007669"/>
    <property type="project" value="UniProtKB-KW"/>
</dbReference>
<accession>A0A552JQ38</accession>
<keyword evidence="2" id="KW-0677">Repeat</keyword>
<dbReference type="Pfam" id="PF13385">
    <property type="entry name" value="Laminin_G_3"/>
    <property type="match status" value="1"/>
</dbReference>
<evidence type="ECO:0000259" key="8">
    <source>
        <dbReference type="SMART" id="SM00237"/>
    </source>
</evidence>
<dbReference type="SMART" id="SM00191">
    <property type="entry name" value="Int_alpha"/>
    <property type="match status" value="13"/>
</dbReference>
<dbReference type="PROSITE" id="PS51470">
    <property type="entry name" value="FG_GAP"/>
    <property type="match status" value="5"/>
</dbReference>
<evidence type="ECO:0000256" key="2">
    <source>
        <dbReference type="ARBA" id="ARBA00022737"/>
    </source>
</evidence>
<evidence type="ECO:0000313" key="11">
    <source>
        <dbReference type="Proteomes" id="UP000320523"/>
    </source>
</evidence>
<proteinExistence type="predicted"/>
<dbReference type="PRINTS" id="PR00313">
    <property type="entry name" value="CABNDNGRPT"/>
</dbReference>
<dbReference type="InterPro" id="IPR006558">
    <property type="entry name" value="LamG-like"/>
</dbReference>